<dbReference type="PROSITE" id="PS00659">
    <property type="entry name" value="GLYCOSYL_HYDROL_F5"/>
    <property type="match status" value="1"/>
</dbReference>
<dbReference type="Gene3D" id="1.25.40.20">
    <property type="entry name" value="Ankyrin repeat-containing domain"/>
    <property type="match status" value="1"/>
</dbReference>
<dbReference type="Pfam" id="PF12796">
    <property type="entry name" value="Ank_2"/>
    <property type="match status" value="1"/>
</dbReference>
<protein>
    <recommendedName>
        <fullName evidence="12">Endoglucanase EG-II</fullName>
        <ecNumber evidence="3">3.2.1.4</ecNumber>
    </recommendedName>
</protein>
<keyword evidence="9" id="KW-0326">Glycosidase</keyword>
<evidence type="ECO:0000256" key="7">
    <source>
        <dbReference type="ARBA" id="ARBA00023277"/>
    </source>
</evidence>
<dbReference type="Pfam" id="PF00150">
    <property type="entry name" value="Cellulase"/>
    <property type="match status" value="1"/>
</dbReference>
<gene>
    <name evidence="18" type="ORF">FALBO_16340</name>
</gene>
<accession>A0A8H4KLA2</accession>
<keyword evidence="19" id="KW-1185">Reference proteome</keyword>
<dbReference type="PROSITE" id="PS50297">
    <property type="entry name" value="ANK_REP_REGION"/>
    <property type="match status" value="2"/>
</dbReference>
<feature type="chain" id="PRO_5034965041" description="Endoglucanase EG-II" evidence="15">
    <location>
        <begin position="20"/>
        <end position="1080"/>
    </location>
</feature>
<dbReference type="InterPro" id="IPR002110">
    <property type="entry name" value="Ankyrin_rpt"/>
</dbReference>
<dbReference type="InterPro" id="IPR010730">
    <property type="entry name" value="HET"/>
</dbReference>
<evidence type="ECO:0000256" key="4">
    <source>
        <dbReference type="ARBA" id="ARBA00022729"/>
    </source>
</evidence>
<feature type="repeat" description="ANK" evidence="13">
    <location>
        <begin position="549"/>
        <end position="581"/>
    </location>
</feature>
<evidence type="ECO:0000256" key="1">
    <source>
        <dbReference type="ARBA" id="ARBA00000966"/>
    </source>
</evidence>
<name>A0A8H4KLA2_9HYPO</name>
<dbReference type="InterPro" id="IPR001547">
    <property type="entry name" value="Glyco_hydro_5"/>
</dbReference>
<dbReference type="InterPro" id="IPR017853">
    <property type="entry name" value="GH"/>
</dbReference>
<dbReference type="SMART" id="SM00248">
    <property type="entry name" value="ANK"/>
    <property type="match status" value="4"/>
</dbReference>
<dbReference type="PANTHER" id="PTHR34142">
    <property type="entry name" value="ENDO-BETA-1,4-GLUCANASE A"/>
    <property type="match status" value="1"/>
</dbReference>
<dbReference type="FunFam" id="3.20.20.80:FF:000124">
    <property type="entry name" value="Exported cellulase"/>
    <property type="match status" value="1"/>
</dbReference>
<comment type="catalytic activity">
    <reaction evidence="1">
        <text>Endohydrolysis of (1-&gt;4)-beta-D-glucosidic linkages in cellulose, lichenin and cereal beta-D-glucans.</text>
        <dbReference type="EC" id="3.2.1.4"/>
    </reaction>
</comment>
<evidence type="ECO:0000256" key="10">
    <source>
        <dbReference type="ARBA" id="ARBA00023326"/>
    </source>
</evidence>
<evidence type="ECO:0000259" key="16">
    <source>
        <dbReference type="Pfam" id="PF00150"/>
    </source>
</evidence>
<dbReference type="SUPFAM" id="SSF51445">
    <property type="entry name" value="(Trans)glycosidases"/>
    <property type="match status" value="1"/>
</dbReference>
<feature type="non-terminal residue" evidence="18">
    <location>
        <position position="1"/>
    </location>
</feature>
<evidence type="ECO:0000256" key="6">
    <source>
        <dbReference type="ARBA" id="ARBA00023001"/>
    </source>
</evidence>
<comment type="similarity">
    <text evidence="2">Belongs to the glycosyl hydrolase 5 (cellulase A) family.</text>
</comment>
<feature type="compositionally biased region" description="Polar residues" evidence="14">
    <location>
        <begin position="494"/>
        <end position="515"/>
    </location>
</feature>
<dbReference type="EC" id="3.2.1.4" evidence="3"/>
<comment type="caution">
    <text evidence="18">The sequence shown here is derived from an EMBL/GenBank/DDBJ whole genome shotgun (WGS) entry which is preliminary data.</text>
</comment>
<keyword evidence="5 18" id="KW-0378">Hydrolase</keyword>
<dbReference type="PROSITE" id="PS50088">
    <property type="entry name" value="ANK_REPEAT"/>
    <property type="match status" value="2"/>
</dbReference>
<keyword evidence="7" id="KW-0119">Carbohydrate metabolism</keyword>
<dbReference type="Gene3D" id="3.20.20.80">
    <property type="entry name" value="Glycosidases"/>
    <property type="match status" value="1"/>
</dbReference>
<feature type="domain" description="Glycoside hydrolase family 5" evidence="16">
    <location>
        <begin position="58"/>
        <end position="307"/>
    </location>
</feature>
<feature type="compositionally biased region" description="Low complexity" evidence="14">
    <location>
        <begin position="348"/>
        <end position="397"/>
    </location>
</feature>
<evidence type="ECO:0000313" key="18">
    <source>
        <dbReference type="EMBL" id="KAF4451344.1"/>
    </source>
</evidence>
<organism evidence="18 19">
    <name type="scientific">Fusarium albosuccineum</name>
    <dbReference type="NCBI Taxonomy" id="1237068"/>
    <lineage>
        <taxon>Eukaryota</taxon>
        <taxon>Fungi</taxon>
        <taxon>Dikarya</taxon>
        <taxon>Ascomycota</taxon>
        <taxon>Pezizomycotina</taxon>
        <taxon>Sordariomycetes</taxon>
        <taxon>Hypocreomycetidae</taxon>
        <taxon>Hypocreales</taxon>
        <taxon>Nectriaceae</taxon>
        <taxon>Fusarium</taxon>
        <taxon>Fusarium decemcellulare species complex</taxon>
    </lineage>
</organism>
<dbReference type="OrthoDB" id="5823761at2759"/>
<dbReference type="GO" id="GO:0030245">
    <property type="term" value="P:cellulose catabolic process"/>
    <property type="evidence" value="ECO:0007669"/>
    <property type="project" value="UniProtKB-KW"/>
</dbReference>
<feature type="compositionally biased region" description="Basic and acidic residues" evidence="14">
    <location>
        <begin position="403"/>
        <end position="417"/>
    </location>
</feature>
<sequence length="1080" mass="118756">MRAQSHLFGGLTLLSGAWAKVKYLGVAIPGIDFGCDIDGSCPPDQAQYPSASHGHGDGAGQMKHFVEDSGLNTFRLPMTWQYILNEQVGGKLDDDKFGLYDDLMQSCLDTGAYCMIDLHNFARYDGEIIGQGGPSDEDFADVWSQLATKYAKEDKVMFGLMNEPHDLDVALWAKSCQAAVTSIRKAGATSQLILLPGTNFTNAETFVSTGSADALAAIKNPDGSKDGLILDLHKYLDINNSGSFDECTTDNVEAFRAMADWLRDNERVAIISESGASLSDSCMEKFCAQNEFIAKNSDVFIGFVGWGAGSFKYDYIMTLTPFQDGDKFTDNKLMKQCIIEPFIKNAPSATTTTSKTKTKATETQTTHTKPTKSTDSESSTTESSDSSSTTEESSSPSQPIFKEGSESAASRDSKPDDDSGASRSMGLFLGGLIKSARALEPCDRQNEFAALKDALLNGLDPNTRWEEDDLVEASDDDSTSNNSASEDTTTSNSVADDSTSNDSFENGLTGENNWPHWNTPLHRALRCSDFDSASLLIQHGADVNLCNYDDLTPLQEAVKAQRVEVAEYLVKNGADVDKGEAEEEAPLQIALSIGAYEIFRLLVKAVANFSTPSYSQWTILDLAVLARDQEALEILLDCSPGLKPSPLSTPDNSKGSGEWTDNVTAKELLGVVSSNRLIPPQEFYEVYSHAILSTWYSKNLRLSTASIKTFLDGVFEGLYEAAGMTIPTTRTTSCQPCSSFQARIANVRTKERYNEPLFPIHDTRSALDECAKHCQLCALAAEGLDHAMADAAGTPMYDNEFVDLPKLARSLPSSSIGFRLRYEKASKSSDYHYRYNGCKRDHSYLTVVDASTGAMNDLALVELDEKFVLEPSACVQEDTTIGSAPALSVVWKWLDDCRNMFSHELCRKAYQHVGQTRPARVLDLTEQPRLIDGTAMEGPYCSLSYCWGESGVNTLTTQANLAQHMKGIPVDSLPIFIRESIHAARSLGYKYLWIDAPCIVQDDEEDWGHEASRMSDIYSNSDLTISSLKAKDCDENLFWPRQIKAPHPLALDYWLPKQQRAEWTPGVVHQYAVHPWWTLG</sequence>
<feature type="repeat" description="ANK" evidence="13">
    <location>
        <begin position="516"/>
        <end position="548"/>
    </location>
</feature>
<evidence type="ECO:0000259" key="17">
    <source>
        <dbReference type="Pfam" id="PF06985"/>
    </source>
</evidence>
<evidence type="ECO:0000313" key="19">
    <source>
        <dbReference type="Proteomes" id="UP000554235"/>
    </source>
</evidence>
<feature type="domain" description="Heterokaryon incompatibility" evidence="17">
    <location>
        <begin position="940"/>
        <end position="1059"/>
    </location>
</feature>
<keyword evidence="13" id="KW-0040">ANK repeat</keyword>
<reference evidence="18 19" key="1">
    <citation type="submission" date="2020-01" db="EMBL/GenBank/DDBJ databases">
        <title>Identification and distribution of gene clusters putatively required for synthesis of sphingolipid metabolism inhibitors in phylogenetically diverse species of the filamentous fungus Fusarium.</title>
        <authorList>
            <person name="Kim H.-S."/>
            <person name="Busman M."/>
            <person name="Brown D.W."/>
            <person name="Divon H."/>
            <person name="Uhlig S."/>
            <person name="Proctor R.H."/>
        </authorList>
    </citation>
    <scope>NUCLEOTIDE SEQUENCE [LARGE SCALE GENOMIC DNA]</scope>
    <source>
        <strain evidence="18 19">NRRL 20459</strain>
    </source>
</reference>
<evidence type="ECO:0000256" key="13">
    <source>
        <dbReference type="PROSITE-ProRule" id="PRU00023"/>
    </source>
</evidence>
<comment type="function">
    <text evidence="11">Endoglucanase (EG) that cleaves the internal beta-1,4-glucosidic bonds in cellulose. The degradation of cellulose involves an interplay between different cellulolytic enzymes. Hydrolysis starts with EGs, which cut internal glycosidic linkages to reduce the polymerization degree of the substrate and creates new chain ends for exocellobiohydrolases (CBHs). The CBH release the disaccharide cellobiose from the non-reducing end of the cellulose polymer chain. Finally, beta-1,4-glucosidases hydrolyze the cellobiose and other short cello-oligosaccharides into glucose units.</text>
</comment>
<keyword evidence="8" id="KW-0873">Pyrrolidone carboxylic acid</keyword>
<dbReference type="Proteomes" id="UP000554235">
    <property type="component" value="Unassembled WGS sequence"/>
</dbReference>
<feature type="compositionally biased region" description="Low complexity" evidence="14">
    <location>
        <begin position="479"/>
        <end position="493"/>
    </location>
</feature>
<evidence type="ECO:0000256" key="2">
    <source>
        <dbReference type="ARBA" id="ARBA00005641"/>
    </source>
</evidence>
<evidence type="ECO:0000256" key="14">
    <source>
        <dbReference type="SAM" id="MobiDB-lite"/>
    </source>
</evidence>
<evidence type="ECO:0000256" key="3">
    <source>
        <dbReference type="ARBA" id="ARBA00012601"/>
    </source>
</evidence>
<keyword evidence="6" id="KW-0136">Cellulose degradation</keyword>
<dbReference type="SUPFAM" id="SSF48403">
    <property type="entry name" value="Ankyrin repeat"/>
    <property type="match status" value="1"/>
</dbReference>
<evidence type="ECO:0000256" key="15">
    <source>
        <dbReference type="SAM" id="SignalP"/>
    </source>
</evidence>
<evidence type="ECO:0000256" key="11">
    <source>
        <dbReference type="ARBA" id="ARBA00059691"/>
    </source>
</evidence>
<dbReference type="Pfam" id="PF06985">
    <property type="entry name" value="HET"/>
    <property type="match status" value="1"/>
</dbReference>
<evidence type="ECO:0000256" key="5">
    <source>
        <dbReference type="ARBA" id="ARBA00022801"/>
    </source>
</evidence>
<feature type="signal peptide" evidence="15">
    <location>
        <begin position="1"/>
        <end position="19"/>
    </location>
</feature>
<dbReference type="InterPro" id="IPR018087">
    <property type="entry name" value="Glyco_hydro_5_CS"/>
</dbReference>
<dbReference type="EMBL" id="JAADYS010003056">
    <property type="protein sequence ID" value="KAF4451344.1"/>
    <property type="molecule type" value="Genomic_DNA"/>
</dbReference>
<evidence type="ECO:0000256" key="9">
    <source>
        <dbReference type="ARBA" id="ARBA00023295"/>
    </source>
</evidence>
<keyword evidence="10" id="KW-0624">Polysaccharide degradation</keyword>
<dbReference type="InterPro" id="IPR036770">
    <property type="entry name" value="Ankyrin_rpt-contain_sf"/>
</dbReference>
<evidence type="ECO:0000256" key="8">
    <source>
        <dbReference type="ARBA" id="ARBA00023283"/>
    </source>
</evidence>
<feature type="region of interest" description="Disordered" evidence="14">
    <location>
        <begin position="348"/>
        <end position="423"/>
    </location>
</feature>
<feature type="region of interest" description="Disordered" evidence="14">
    <location>
        <begin position="471"/>
        <end position="515"/>
    </location>
</feature>
<evidence type="ECO:0000256" key="12">
    <source>
        <dbReference type="ARBA" id="ARBA00074271"/>
    </source>
</evidence>
<dbReference type="GO" id="GO:0008810">
    <property type="term" value="F:cellulase activity"/>
    <property type="evidence" value="ECO:0007669"/>
    <property type="project" value="UniProtKB-EC"/>
</dbReference>
<proteinExistence type="inferred from homology"/>
<keyword evidence="4 15" id="KW-0732">Signal</keyword>
<dbReference type="AlphaFoldDB" id="A0A8H4KLA2"/>
<dbReference type="PANTHER" id="PTHR34142:SF5">
    <property type="entry name" value="CBM1 DOMAIN-CONTAINING PROTEIN"/>
    <property type="match status" value="1"/>
</dbReference>